<evidence type="ECO:0000313" key="3">
    <source>
        <dbReference type="Proteomes" id="UP000283721"/>
    </source>
</evidence>
<name>A0A413Q2Z8_9FIRM</name>
<evidence type="ECO:0008006" key="4">
    <source>
        <dbReference type="Google" id="ProtNLM"/>
    </source>
</evidence>
<dbReference type="AlphaFoldDB" id="A0A413Q2Z8"/>
<comment type="caution">
    <text evidence="2">The sequence shown here is derived from an EMBL/GenBank/DDBJ whole genome shotgun (WGS) entry which is preliminary data.</text>
</comment>
<dbReference type="GO" id="GO:0008237">
    <property type="term" value="F:metallopeptidase activity"/>
    <property type="evidence" value="ECO:0007669"/>
    <property type="project" value="InterPro"/>
</dbReference>
<dbReference type="InterPro" id="IPR024079">
    <property type="entry name" value="MetalloPept_cat_dom_sf"/>
</dbReference>
<proteinExistence type="predicted"/>
<protein>
    <recommendedName>
        <fullName evidence="4">Peptidase M10 metallopeptidase domain-containing protein</fullName>
    </recommendedName>
</protein>
<gene>
    <name evidence="2" type="ORF">DW967_15970</name>
</gene>
<dbReference type="SUPFAM" id="SSF55486">
    <property type="entry name" value="Metalloproteases ('zincins'), catalytic domain"/>
    <property type="match status" value="1"/>
</dbReference>
<feature type="chain" id="PRO_5019359624" description="Peptidase M10 metallopeptidase domain-containing protein" evidence="1">
    <location>
        <begin position="27"/>
        <end position="181"/>
    </location>
</feature>
<organism evidence="2 3">
    <name type="scientific">Agathobacter rectalis</name>
    <dbReference type="NCBI Taxonomy" id="39491"/>
    <lineage>
        <taxon>Bacteria</taxon>
        <taxon>Bacillati</taxon>
        <taxon>Bacillota</taxon>
        <taxon>Clostridia</taxon>
        <taxon>Lachnospirales</taxon>
        <taxon>Lachnospiraceae</taxon>
        <taxon>Agathobacter</taxon>
    </lineage>
</organism>
<dbReference type="RefSeq" id="WP_119224591.1">
    <property type="nucleotide sequence ID" value="NZ_JAQDCR010000022.1"/>
</dbReference>
<accession>A0A413Q2Z8</accession>
<evidence type="ECO:0000313" key="2">
    <source>
        <dbReference type="EMBL" id="RGZ88120.1"/>
    </source>
</evidence>
<dbReference type="Gene3D" id="3.40.390.10">
    <property type="entry name" value="Collagenase (Catalytic Domain)"/>
    <property type="match status" value="1"/>
</dbReference>
<dbReference type="Proteomes" id="UP000283721">
    <property type="component" value="Unassembled WGS sequence"/>
</dbReference>
<dbReference type="EMBL" id="QSES01000045">
    <property type="protein sequence ID" value="RGZ88120.1"/>
    <property type="molecule type" value="Genomic_DNA"/>
</dbReference>
<keyword evidence="1" id="KW-0732">Signal</keyword>
<sequence>MKKIRYFIVSTIVLCMIFASTIVTYAADPYLSFGSKTGNVNVKKYADKYNDTWVSVIDNGISAWNNSSANVSISKSSSSKNSIEAARYNDTWYGLTSQTYNSSTGYTTKFTIKVNARTISEDATNFNNFAKSTVTHEFGHVFWLCDNPNTSKSSIMKYSRNRNSMTAPQTFDVDNVNAKYD</sequence>
<evidence type="ECO:0000256" key="1">
    <source>
        <dbReference type="SAM" id="SignalP"/>
    </source>
</evidence>
<feature type="signal peptide" evidence="1">
    <location>
        <begin position="1"/>
        <end position="26"/>
    </location>
</feature>
<reference evidence="2 3" key="1">
    <citation type="submission" date="2018-08" db="EMBL/GenBank/DDBJ databases">
        <title>A genome reference for cultivated species of the human gut microbiota.</title>
        <authorList>
            <person name="Zou Y."/>
            <person name="Xue W."/>
            <person name="Luo G."/>
        </authorList>
    </citation>
    <scope>NUCLEOTIDE SEQUENCE [LARGE SCALE GENOMIC DNA]</scope>
    <source>
        <strain evidence="2 3">AM47-6BH</strain>
    </source>
</reference>